<evidence type="ECO:0000313" key="2">
    <source>
        <dbReference type="EMBL" id="KAA0149231.1"/>
    </source>
</evidence>
<protein>
    <submittedName>
        <fullName evidence="2">Uncharacterized protein</fullName>
    </submittedName>
</protein>
<dbReference type="AlphaFoldDB" id="A0A5A8CBQ8"/>
<comment type="caution">
    <text evidence="2">The sequence shown here is derived from an EMBL/GenBank/DDBJ whole genome shotgun (WGS) entry which is preliminary data.</text>
</comment>
<evidence type="ECO:0000313" key="3">
    <source>
        <dbReference type="EMBL" id="KAA0172942.1"/>
    </source>
</evidence>
<dbReference type="EMBL" id="VLTN01000045">
    <property type="protein sequence ID" value="KAA0149231.1"/>
    <property type="molecule type" value="Genomic_DNA"/>
</dbReference>
<keyword evidence="5" id="KW-1185">Reference proteome</keyword>
<organism evidence="2 5">
    <name type="scientific">Cafeteria roenbergensis</name>
    <name type="common">Marine flagellate</name>
    <dbReference type="NCBI Taxonomy" id="33653"/>
    <lineage>
        <taxon>Eukaryota</taxon>
        <taxon>Sar</taxon>
        <taxon>Stramenopiles</taxon>
        <taxon>Bigyra</taxon>
        <taxon>Opalozoa</taxon>
        <taxon>Bicosoecida</taxon>
        <taxon>Cafeteriaceae</taxon>
        <taxon>Cafeteria</taxon>
    </lineage>
</organism>
<dbReference type="Proteomes" id="UP000323011">
    <property type="component" value="Unassembled WGS sequence"/>
</dbReference>
<reference evidence="4 5" key="1">
    <citation type="submission" date="2019-07" db="EMBL/GenBank/DDBJ databases">
        <title>Genomes of Cafeteria roenbergensis.</title>
        <authorList>
            <person name="Fischer M.G."/>
            <person name="Hackl T."/>
            <person name="Roman M."/>
        </authorList>
    </citation>
    <scope>NUCLEOTIDE SEQUENCE [LARGE SCALE GENOMIC DNA]</scope>
    <source>
        <strain evidence="2 5">BVI</strain>
        <strain evidence="3 4">E4-10P</strain>
    </source>
</reference>
<sequence>MPGMGGPVDEKKKKPEDLVHASAMEALEEGMRAAKGKDAGFMELAKRRALLKHFAIAAGDMGAEDEEGEAQDGQEDHDSDEDPAVFEDPRWDAILEGNEDVGMTNVFEPLSIIDGSINYSQDDDAEGPPFRQPRPTPGPLKAGAERRLSALRDGPIAKAAPAFLDYLEHEAWIDRYRDGDSGGAFMDRTIAPWDEFCEEDAFYRNVLTDDEYNVPEDYEEPVYVPDRIRSQIYFQWAYKGLSIGELAQRYKLRSERVAAFILFKRTEPEYLARGMANYDNDRLMEGLYGAEAQGKTPLKDWDGDGDDHDAGLDVALLRDAQVPEDCFPVMKFRGNRLRGAFPTHTRPPIPVKERKFHSRYAIRDVSSGDGFPEQRRARHIVVDYDGERRPATKREELARGNRLRRAYPKRVGYGKFNLPFEDIELDQAA</sequence>
<dbReference type="Proteomes" id="UP000322899">
    <property type="component" value="Unassembled WGS sequence"/>
</dbReference>
<gene>
    <name evidence="3" type="ORF">FNF27_05579</name>
    <name evidence="2" type="ORF">FNF29_06118</name>
</gene>
<dbReference type="EMBL" id="VLTO01000040">
    <property type="protein sequence ID" value="KAA0172942.1"/>
    <property type="molecule type" value="Genomic_DNA"/>
</dbReference>
<proteinExistence type="predicted"/>
<name>A0A5A8CBQ8_CAFRO</name>
<evidence type="ECO:0000256" key="1">
    <source>
        <dbReference type="SAM" id="MobiDB-lite"/>
    </source>
</evidence>
<feature type="region of interest" description="Disordered" evidence="1">
    <location>
        <begin position="63"/>
        <end position="84"/>
    </location>
</feature>
<feature type="region of interest" description="Disordered" evidence="1">
    <location>
        <begin position="117"/>
        <end position="142"/>
    </location>
</feature>
<evidence type="ECO:0000313" key="5">
    <source>
        <dbReference type="Proteomes" id="UP000323011"/>
    </source>
</evidence>
<accession>A0A5A8CBQ8</accession>
<evidence type="ECO:0000313" key="4">
    <source>
        <dbReference type="Proteomes" id="UP000322899"/>
    </source>
</evidence>